<feature type="transmembrane region" description="Helical" evidence="1">
    <location>
        <begin position="87"/>
        <end position="105"/>
    </location>
</feature>
<evidence type="ECO:0000313" key="3">
    <source>
        <dbReference type="Proteomes" id="UP000277108"/>
    </source>
</evidence>
<reference evidence="2 3" key="1">
    <citation type="submission" date="2018-11" db="EMBL/GenBank/DDBJ databases">
        <title>Genomic Encyclopedia of Type Strains, Phase IV (KMG-IV): sequencing the most valuable type-strain genomes for metagenomic binning, comparative biology and taxonomic classification.</title>
        <authorList>
            <person name="Goeker M."/>
        </authorList>
    </citation>
    <scope>NUCLEOTIDE SEQUENCE [LARGE SCALE GENOMIC DNA]</scope>
    <source>
        <strain evidence="2 3">DSM 29158</strain>
    </source>
</reference>
<keyword evidence="1" id="KW-0472">Membrane</keyword>
<organism evidence="2 3">
    <name type="scientific">Abyssicoccus albus</name>
    <dbReference type="NCBI Taxonomy" id="1817405"/>
    <lineage>
        <taxon>Bacteria</taxon>
        <taxon>Bacillati</taxon>
        <taxon>Bacillota</taxon>
        <taxon>Bacilli</taxon>
        <taxon>Bacillales</taxon>
        <taxon>Abyssicoccaceae</taxon>
    </lineage>
</organism>
<keyword evidence="1" id="KW-0812">Transmembrane</keyword>
<dbReference type="RefSeq" id="WP_123807701.1">
    <property type="nucleotide sequence ID" value="NZ_RKRK01000002.1"/>
</dbReference>
<dbReference type="EMBL" id="RKRK01000002">
    <property type="protein sequence ID" value="RPF58277.1"/>
    <property type="molecule type" value="Genomic_DNA"/>
</dbReference>
<keyword evidence="3" id="KW-1185">Reference proteome</keyword>
<feature type="transmembrane region" description="Helical" evidence="1">
    <location>
        <begin position="21"/>
        <end position="47"/>
    </location>
</feature>
<feature type="transmembrane region" description="Helical" evidence="1">
    <location>
        <begin position="59"/>
        <end position="80"/>
    </location>
</feature>
<sequence length="154" mass="17749">MTEYVIKRIEQAKSYAKIRIILTHLMIYLIAFMMGTLAETFIIHVSFLSLKLFTPGRNFRFNVTGLVIRIVLFNLIPFMLQFIESPNVILAVIICSVIGVVLMTYMAIKEYLPVTILVMSILAIVSLFGPLQFAWFIYIGLFLHTLSYIPYMIK</sequence>
<comment type="caution">
    <text evidence="2">The sequence shown here is derived from an EMBL/GenBank/DDBJ whole genome shotgun (WGS) entry which is preliminary data.</text>
</comment>
<dbReference type="Proteomes" id="UP000277108">
    <property type="component" value="Unassembled WGS sequence"/>
</dbReference>
<protein>
    <submittedName>
        <fullName evidence="2">Uncharacterized protein</fullName>
    </submittedName>
</protein>
<accession>A0A3N5BKM8</accession>
<dbReference type="AlphaFoldDB" id="A0A3N5BKM8"/>
<evidence type="ECO:0000256" key="1">
    <source>
        <dbReference type="SAM" id="Phobius"/>
    </source>
</evidence>
<proteinExistence type="predicted"/>
<evidence type="ECO:0000313" key="2">
    <source>
        <dbReference type="EMBL" id="RPF58277.1"/>
    </source>
</evidence>
<name>A0A3N5BKM8_9BACL</name>
<keyword evidence="1" id="KW-1133">Transmembrane helix</keyword>
<gene>
    <name evidence="2" type="ORF">EDD62_0921</name>
</gene>